<dbReference type="AlphaFoldDB" id="A0AAX0PK17"/>
<evidence type="ECO:0000313" key="3">
    <source>
        <dbReference type="Proteomes" id="UP000197270"/>
    </source>
</evidence>
<organism evidence="2 3">
    <name type="scientific">Escherichia coli</name>
    <dbReference type="NCBI Taxonomy" id="562"/>
    <lineage>
        <taxon>Bacteria</taxon>
        <taxon>Pseudomonadati</taxon>
        <taxon>Pseudomonadota</taxon>
        <taxon>Gammaproteobacteria</taxon>
        <taxon>Enterobacterales</taxon>
        <taxon>Enterobacteriaceae</taxon>
        <taxon>Escherichia</taxon>
    </lineage>
</organism>
<dbReference type="Pfam" id="PF04383">
    <property type="entry name" value="KilA-N"/>
    <property type="match status" value="1"/>
</dbReference>
<keyword evidence="2" id="KW-0238">DNA-binding</keyword>
<protein>
    <submittedName>
        <fullName evidence="2">DNA-binding protein</fullName>
    </submittedName>
</protein>
<dbReference type="Proteomes" id="UP000197270">
    <property type="component" value="Unassembled WGS sequence"/>
</dbReference>
<accession>A0AAX0PK17</accession>
<dbReference type="EMBL" id="NHTF01000040">
    <property type="protein sequence ID" value="OWW54592.1"/>
    <property type="molecule type" value="Genomic_DNA"/>
</dbReference>
<dbReference type="GO" id="GO:0003677">
    <property type="term" value="F:DNA binding"/>
    <property type="evidence" value="ECO:0007669"/>
    <property type="project" value="UniProtKB-KW"/>
</dbReference>
<gene>
    <name evidence="2" type="ORF">CCS08_15300</name>
</gene>
<evidence type="ECO:0000313" key="2">
    <source>
        <dbReference type="EMBL" id="OWW54592.1"/>
    </source>
</evidence>
<dbReference type="PROSITE" id="PS51301">
    <property type="entry name" value="KILA_N"/>
    <property type="match status" value="1"/>
</dbReference>
<dbReference type="InterPro" id="IPR018004">
    <property type="entry name" value="KilA/APSES_HTH"/>
</dbReference>
<sequence length="280" mass="31045">MNNLMVIDGIEVRRDAYGRYSLNDLHRAAVASGANARTKEPGKFLSSQQITELVQELIDTQNLGVGSFNETTQNLGSKPVSKIEGRNGGTYVCKELVYAYAMWISPSFHLKVIRTFDMVTSTPEKLSGQAADKMQAGVILLDFMRRELNLSNSSVLGACQKLQEAVGLPNLAPRYAIDAPADASDGSSRPTLSLSALLKQYGIRLTANQAYHQMVKLGIVEQRERYSRTAINNIKKFWSLTAKGCMFGKNITSPANPRETQPHFFESRFPELLKLLDTVH</sequence>
<reference evidence="2 3" key="1">
    <citation type="submission" date="2017-05" db="EMBL/GenBank/DDBJ databases">
        <title>Sequencing of Escherichia coli that cause persistent and transient Mastitis.</title>
        <authorList>
            <person name="Thacker T.C."/>
            <person name="Lippolis J.D."/>
            <person name="Brunelle B.W."/>
            <person name="Casey T.A."/>
            <person name="Reinhardt T.A."/>
            <person name="Sacco R.E."/>
            <person name="Holman D.B."/>
        </authorList>
    </citation>
    <scope>NUCLEOTIDE SEQUENCE [LARGE SCALE GENOMIC DNA]</scope>
    <source>
        <strain evidence="2 3">ECA-B</strain>
    </source>
</reference>
<comment type="caution">
    <text evidence="2">The sequence shown here is derived from an EMBL/GenBank/DDBJ whole genome shotgun (WGS) entry which is preliminary data.</text>
</comment>
<dbReference type="RefSeq" id="WP_021534885.1">
    <property type="nucleotide sequence ID" value="NZ_CADIIP010000025.1"/>
</dbReference>
<dbReference type="SMART" id="SM01252">
    <property type="entry name" value="KilA-N"/>
    <property type="match status" value="1"/>
</dbReference>
<dbReference type="InterPro" id="IPR017880">
    <property type="entry name" value="KilA_N"/>
</dbReference>
<proteinExistence type="predicted"/>
<evidence type="ECO:0000259" key="1">
    <source>
        <dbReference type="PROSITE" id="PS51301"/>
    </source>
</evidence>
<feature type="domain" description="KilA-N" evidence="1">
    <location>
        <begin position="1"/>
        <end position="119"/>
    </location>
</feature>
<name>A0AAX0PK17_ECOLX</name>